<feature type="transmembrane region" description="Helical" evidence="1">
    <location>
        <begin position="38"/>
        <end position="56"/>
    </location>
</feature>
<gene>
    <name evidence="2" type="ORF">HNP25_000069</name>
</gene>
<evidence type="ECO:0000256" key="1">
    <source>
        <dbReference type="SAM" id="Phobius"/>
    </source>
</evidence>
<accession>A0A841EM89</accession>
<dbReference type="AlphaFoldDB" id="A0A841EM89"/>
<dbReference type="RefSeq" id="WP_184128393.1">
    <property type="nucleotide sequence ID" value="NZ_JACHKT010000001.1"/>
</dbReference>
<keyword evidence="3" id="KW-1185">Reference proteome</keyword>
<dbReference type="Proteomes" id="UP000524404">
    <property type="component" value="Unassembled WGS sequence"/>
</dbReference>
<reference evidence="2 3" key="1">
    <citation type="submission" date="2020-08" db="EMBL/GenBank/DDBJ databases">
        <title>Functional genomics of gut bacteria from endangered species of beetles.</title>
        <authorList>
            <person name="Carlos-Shanley C."/>
        </authorList>
    </citation>
    <scope>NUCLEOTIDE SEQUENCE [LARGE SCALE GENOMIC DNA]</scope>
    <source>
        <strain evidence="2 3">S00070</strain>
    </source>
</reference>
<comment type="caution">
    <text evidence="2">The sequence shown here is derived from an EMBL/GenBank/DDBJ whole genome shotgun (WGS) entry which is preliminary data.</text>
</comment>
<name>A0A841EM89_9BACT</name>
<keyword evidence="1" id="KW-1133">Transmembrane helix</keyword>
<dbReference type="EMBL" id="JACHKT010000001">
    <property type="protein sequence ID" value="MBB6001430.1"/>
    <property type="molecule type" value="Genomic_DNA"/>
</dbReference>
<evidence type="ECO:0000313" key="2">
    <source>
        <dbReference type="EMBL" id="MBB6001430.1"/>
    </source>
</evidence>
<organism evidence="2 3">
    <name type="scientific">Arcicella rosea</name>
    <dbReference type="NCBI Taxonomy" id="502909"/>
    <lineage>
        <taxon>Bacteria</taxon>
        <taxon>Pseudomonadati</taxon>
        <taxon>Bacteroidota</taxon>
        <taxon>Cytophagia</taxon>
        <taxon>Cytophagales</taxon>
        <taxon>Flectobacillaceae</taxon>
        <taxon>Arcicella</taxon>
    </lineage>
</organism>
<sequence>MNSIQKKNQLVNLSENVLALRTNGRSIEVVAQGQTAKTLANIIAICLIAITVKTILK</sequence>
<evidence type="ECO:0000313" key="3">
    <source>
        <dbReference type="Proteomes" id="UP000524404"/>
    </source>
</evidence>
<protein>
    <submittedName>
        <fullName evidence="2">Uncharacterized protein</fullName>
    </submittedName>
</protein>
<proteinExistence type="predicted"/>
<keyword evidence="1" id="KW-0472">Membrane</keyword>
<keyword evidence="1" id="KW-0812">Transmembrane</keyword>